<keyword evidence="1 5" id="KW-0436">Ligase</keyword>
<dbReference type="GO" id="GO:0032543">
    <property type="term" value="P:mitochondrial translation"/>
    <property type="evidence" value="ECO:0007669"/>
    <property type="project" value="UniProtKB-UniRule"/>
</dbReference>
<dbReference type="PANTHER" id="PTHR11895">
    <property type="entry name" value="TRANSAMIDASE"/>
    <property type="match status" value="1"/>
</dbReference>
<name>A0A0D2J1K4_9EURO</name>
<keyword evidence="5" id="KW-0496">Mitochondrion</keyword>
<feature type="active site" description="Acyl-ester intermediate" evidence="5">
    <location>
        <position position="181"/>
    </location>
</feature>
<dbReference type="HOGENOM" id="CLU_009600_7_6_1"/>
<evidence type="ECO:0000256" key="2">
    <source>
        <dbReference type="ARBA" id="ARBA00022741"/>
    </source>
</evidence>
<dbReference type="GO" id="GO:0070681">
    <property type="term" value="P:glutaminyl-tRNAGln biosynthesis via transamidation"/>
    <property type="evidence" value="ECO:0007669"/>
    <property type="project" value="UniProtKB-UniRule"/>
</dbReference>
<dbReference type="STRING" id="1442369.A0A0D2J1K4"/>
<dbReference type="GO" id="GO:0005524">
    <property type="term" value="F:ATP binding"/>
    <property type="evidence" value="ECO:0007669"/>
    <property type="project" value="UniProtKB-KW"/>
</dbReference>
<dbReference type="EC" id="6.3.5.7" evidence="5"/>
<dbReference type="HAMAP" id="MF_00120">
    <property type="entry name" value="GatA"/>
    <property type="match status" value="1"/>
</dbReference>
<dbReference type="AlphaFoldDB" id="A0A0D2J1K4"/>
<dbReference type="InterPro" id="IPR036928">
    <property type="entry name" value="AS_sf"/>
</dbReference>
<dbReference type="GO" id="GO:0030956">
    <property type="term" value="C:glutamyl-tRNA(Gln) amidotransferase complex"/>
    <property type="evidence" value="ECO:0007669"/>
    <property type="project" value="UniProtKB-UniRule"/>
</dbReference>
<comment type="catalytic activity">
    <reaction evidence="5">
        <text>L-glutamyl-tRNA(Gln) + L-glutamine + ATP + H2O = L-glutaminyl-tRNA(Gln) + L-glutamate + ADP + phosphate + H(+)</text>
        <dbReference type="Rhea" id="RHEA:17521"/>
        <dbReference type="Rhea" id="RHEA-COMP:9681"/>
        <dbReference type="Rhea" id="RHEA-COMP:9684"/>
        <dbReference type="ChEBI" id="CHEBI:15377"/>
        <dbReference type="ChEBI" id="CHEBI:15378"/>
        <dbReference type="ChEBI" id="CHEBI:29985"/>
        <dbReference type="ChEBI" id="CHEBI:30616"/>
        <dbReference type="ChEBI" id="CHEBI:43474"/>
        <dbReference type="ChEBI" id="CHEBI:58359"/>
        <dbReference type="ChEBI" id="CHEBI:78520"/>
        <dbReference type="ChEBI" id="CHEBI:78521"/>
        <dbReference type="ChEBI" id="CHEBI:456216"/>
        <dbReference type="EC" id="6.3.5.7"/>
    </reaction>
</comment>
<evidence type="ECO:0000256" key="1">
    <source>
        <dbReference type="ARBA" id="ARBA00022598"/>
    </source>
</evidence>
<keyword evidence="4 5" id="KW-0648">Protein biosynthesis</keyword>
<dbReference type="EMBL" id="KN847480">
    <property type="protein sequence ID" value="KIX02785.1"/>
    <property type="molecule type" value="Genomic_DNA"/>
</dbReference>
<protein>
    <recommendedName>
        <fullName evidence="5">Glutamyl-tRNA(Gln) amidotransferase subunit A, mitochondrial</fullName>
        <shortName evidence="5">Glu-AdT subunit A</shortName>
        <ecNumber evidence="5">6.3.5.7</ecNumber>
    </recommendedName>
</protein>
<feature type="active site" description="Charge relay system" evidence="5">
    <location>
        <position position="157"/>
    </location>
</feature>
<reference evidence="7 8" key="1">
    <citation type="submission" date="2015-01" db="EMBL/GenBank/DDBJ databases">
        <title>The Genome Sequence of Rhinocladiella mackenzie CBS 650.93.</title>
        <authorList>
            <consortium name="The Broad Institute Genomics Platform"/>
            <person name="Cuomo C."/>
            <person name="de Hoog S."/>
            <person name="Gorbushina A."/>
            <person name="Stielow B."/>
            <person name="Teixiera M."/>
            <person name="Abouelleil A."/>
            <person name="Chapman S.B."/>
            <person name="Priest M."/>
            <person name="Young S.K."/>
            <person name="Wortman J."/>
            <person name="Nusbaum C."/>
            <person name="Birren B."/>
        </authorList>
    </citation>
    <scope>NUCLEOTIDE SEQUENCE [LARGE SCALE GENOMIC DNA]</scope>
    <source>
        <strain evidence="7 8">CBS 650.93</strain>
    </source>
</reference>
<keyword evidence="2 5" id="KW-0547">Nucleotide-binding</keyword>
<keyword evidence="8" id="KW-1185">Reference proteome</keyword>
<feature type="active site" description="Charge relay system" evidence="5">
    <location>
        <position position="74"/>
    </location>
</feature>
<evidence type="ECO:0000313" key="8">
    <source>
        <dbReference type="Proteomes" id="UP000053617"/>
    </source>
</evidence>
<comment type="subunit">
    <text evidence="5">Subunit of the heterotrimeric GatCAB amidotransferase (AdT) complex, composed of A, B and C subunits.</text>
</comment>
<dbReference type="GO" id="GO:0005739">
    <property type="term" value="C:mitochondrion"/>
    <property type="evidence" value="ECO:0007669"/>
    <property type="project" value="UniProtKB-SubCell"/>
</dbReference>
<dbReference type="GO" id="GO:0050567">
    <property type="term" value="F:glutaminyl-tRNA synthase (glutamine-hydrolyzing) activity"/>
    <property type="evidence" value="ECO:0007669"/>
    <property type="project" value="UniProtKB-UniRule"/>
</dbReference>
<dbReference type="PANTHER" id="PTHR11895:SF7">
    <property type="entry name" value="GLUTAMYL-TRNA(GLN) AMIDOTRANSFERASE SUBUNIT A, MITOCHONDRIAL"/>
    <property type="match status" value="1"/>
</dbReference>
<dbReference type="InterPro" id="IPR004412">
    <property type="entry name" value="GatA"/>
</dbReference>
<dbReference type="GeneID" id="25296798"/>
<dbReference type="InterPro" id="IPR000120">
    <property type="entry name" value="Amidase"/>
</dbReference>
<proteinExistence type="inferred from homology"/>
<feature type="domain" description="Amidase" evidence="6">
    <location>
        <begin position="295"/>
        <end position="531"/>
    </location>
</feature>
<organism evidence="7 8">
    <name type="scientific">Rhinocladiella mackenziei CBS 650.93</name>
    <dbReference type="NCBI Taxonomy" id="1442369"/>
    <lineage>
        <taxon>Eukaryota</taxon>
        <taxon>Fungi</taxon>
        <taxon>Dikarya</taxon>
        <taxon>Ascomycota</taxon>
        <taxon>Pezizomycotina</taxon>
        <taxon>Eurotiomycetes</taxon>
        <taxon>Chaetothyriomycetidae</taxon>
        <taxon>Chaetothyriales</taxon>
        <taxon>Herpotrichiellaceae</taxon>
        <taxon>Rhinocladiella</taxon>
    </lineage>
</organism>
<sequence>MRYRDPRDVHLSRQVRNALRRAQLFPGNPFISRPKDVDHRVLLQWVTQLQGRYEKERYHSRMKSSNEGYTAAIKDNIVTQQLPTTCASNILKGFYGPRGATVTRLLEKAGMILLGKTNMDEFGMGSHTTNSAFGPVFNGTLNRDKTKRSHTLSVGGSSGGSALAVAQGQVHIGIGTDTGGSIRLPAAYLGLVGFKPSYGLISRNGVVPYANSLDTVGIIGRSALDVLITFDLLQVPDVQDPTCLTAQSRERITYTKDLRRKLVLGENFLWTAGSARLNSPTVSRRRQAEMKRRLFDEQMRTRRIGVPLEYNVKEMHPLVRWAWTATLSHLESLGFTVVPISLPSTKHALSSYYILAPAEASSNLAKYDGVRYGAPRAGNSDHEGGTLYSRYRYDHFGPEVRRRILLGTYSLSAGAMDNYFIQAQKIRRMVQRDFDSVFRMPNPLREDSEFNENGVDLIVVPTAPTPPPHLRFLEKAGPLESYMNDVFTVPASLAGLPAISVPGPRHPEHPWKPELSVGIQAIGQYGDDHSVIYFARNFLTDFHDLENLNRIQQRKLLS</sequence>
<dbReference type="OrthoDB" id="421993at2759"/>
<comment type="function">
    <text evidence="5">Allows the formation of correctly charged Gln-tRNA(Gln) through the transamidation of misacylated Glu-tRNA(Gln) in the mitochondria. The reaction takes place in the presence of glutamine and ATP through an activated gamma-phospho-Glu-tRNA(Gln).</text>
</comment>
<accession>A0A0D2J1K4</accession>
<feature type="domain" description="Amidase" evidence="6">
    <location>
        <begin position="51"/>
        <end position="253"/>
    </location>
</feature>
<evidence type="ECO:0000313" key="7">
    <source>
        <dbReference type="EMBL" id="KIX02785.1"/>
    </source>
</evidence>
<gene>
    <name evidence="7" type="ORF">Z518_08727</name>
</gene>
<comment type="similarity">
    <text evidence="5">Belongs to the amidase family. GatA subfamily.</text>
</comment>
<dbReference type="InterPro" id="IPR023631">
    <property type="entry name" value="Amidase_dom"/>
</dbReference>
<evidence type="ECO:0000256" key="4">
    <source>
        <dbReference type="ARBA" id="ARBA00022917"/>
    </source>
</evidence>
<dbReference type="SUPFAM" id="SSF75304">
    <property type="entry name" value="Amidase signature (AS) enzymes"/>
    <property type="match status" value="1"/>
</dbReference>
<dbReference type="Gene3D" id="3.90.1300.10">
    <property type="entry name" value="Amidase signature (AS) domain"/>
    <property type="match status" value="1"/>
</dbReference>
<comment type="subcellular location">
    <subcellularLocation>
        <location evidence="5">Mitochondrion</location>
    </subcellularLocation>
</comment>
<keyword evidence="3 5" id="KW-0067">ATP-binding</keyword>
<dbReference type="RefSeq" id="XP_013269921.1">
    <property type="nucleotide sequence ID" value="XM_013414467.1"/>
</dbReference>
<evidence type="ECO:0000256" key="5">
    <source>
        <dbReference type="HAMAP-Rule" id="MF_03150"/>
    </source>
</evidence>
<dbReference type="Pfam" id="PF01425">
    <property type="entry name" value="Amidase"/>
    <property type="match status" value="2"/>
</dbReference>
<evidence type="ECO:0000256" key="3">
    <source>
        <dbReference type="ARBA" id="ARBA00022840"/>
    </source>
</evidence>
<evidence type="ECO:0000259" key="6">
    <source>
        <dbReference type="Pfam" id="PF01425"/>
    </source>
</evidence>
<dbReference type="VEuPathDB" id="FungiDB:Z518_08727"/>
<dbReference type="Proteomes" id="UP000053617">
    <property type="component" value="Unassembled WGS sequence"/>
</dbReference>